<dbReference type="PANTHER" id="PTHR40266:SF2">
    <property type="entry name" value="TOXIN HIGB-1"/>
    <property type="match status" value="1"/>
</dbReference>
<organism evidence="1 2">
    <name type="scientific">Desulforhabdus amnigena</name>
    <dbReference type="NCBI Taxonomy" id="40218"/>
    <lineage>
        <taxon>Bacteria</taxon>
        <taxon>Pseudomonadati</taxon>
        <taxon>Thermodesulfobacteriota</taxon>
        <taxon>Syntrophobacteria</taxon>
        <taxon>Syntrophobacterales</taxon>
        <taxon>Syntrophobacteraceae</taxon>
        <taxon>Desulforhabdus</taxon>
    </lineage>
</organism>
<name>A0A9W6FVK3_9BACT</name>
<dbReference type="Pfam" id="PF05015">
    <property type="entry name" value="HigB-like_toxin"/>
    <property type="match status" value="1"/>
</dbReference>
<sequence length="92" mass="10474">MIIGFKHKGLERFFTTGSKAGIQPKHAERLRLILGRLQASTCPQDMSLPGLDLHELSGDRQDDWAVKVSGNWRVTFRFVGKDADVVDYEDYH</sequence>
<accession>A0A9W6FVK3</accession>
<evidence type="ECO:0000313" key="1">
    <source>
        <dbReference type="EMBL" id="GLI35633.1"/>
    </source>
</evidence>
<proteinExistence type="predicted"/>
<dbReference type="AlphaFoldDB" id="A0A9W6FVK3"/>
<dbReference type="SUPFAM" id="SSF143011">
    <property type="entry name" value="RelE-like"/>
    <property type="match status" value="1"/>
</dbReference>
<dbReference type="InterPro" id="IPR035093">
    <property type="entry name" value="RelE/ParE_toxin_dom_sf"/>
</dbReference>
<dbReference type="Proteomes" id="UP001144372">
    <property type="component" value="Unassembled WGS sequence"/>
</dbReference>
<dbReference type="InterPro" id="IPR007711">
    <property type="entry name" value="HigB-1"/>
</dbReference>
<evidence type="ECO:0000313" key="2">
    <source>
        <dbReference type="Proteomes" id="UP001144372"/>
    </source>
</evidence>
<evidence type="ECO:0008006" key="3">
    <source>
        <dbReference type="Google" id="ProtNLM"/>
    </source>
</evidence>
<dbReference type="RefSeq" id="WP_281795624.1">
    <property type="nucleotide sequence ID" value="NZ_BSDR01000001.1"/>
</dbReference>
<dbReference type="EMBL" id="BSDR01000001">
    <property type="protein sequence ID" value="GLI35633.1"/>
    <property type="molecule type" value="Genomic_DNA"/>
</dbReference>
<protein>
    <recommendedName>
        <fullName evidence="3">Peptidase</fullName>
    </recommendedName>
</protein>
<reference evidence="1" key="1">
    <citation type="submission" date="2022-12" db="EMBL/GenBank/DDBJ databases">
        <title>Reference genome sequencing for broad-spectrum identification of bacterial and archaeal isolates by mass spectrometry.</title>
        <authorList>
            <person name="Sekiguchi Y."/>
            <person name="Tourlousse D.M."/>
        </authorList>
    </citation>
    <scope>NUCLEOTIDE SEQUENCE</scope>
    <source>
        <strain evidence="1">ASRB1</strain>
    </source>
</reference>
<gene>
    <name evidence="1" type="ORF">DAMNIGENAA_30660</name>
</gene>
<comment type="caution">
    <text evidence="1">The sequence shown here is derived from an EMBL/GenBank/DDBJ whole genome shotgun (WGS) entry which is preliminary data.</text>
</comment>
<keyword evidence="2" id="KW-1185">Reference proteome</keyword>
<dbReference type="Gene3D" id="3.30.2310.20">
    <property type="entry name" value="RelE-like"/>
    <property type="match status" value="1"/>
</dbReference>
<dbReference type="PANTHER" id="PTHR40266">
    <property type="entry name" value="TOXIN HIGB-1"/>
    <property type="match status" value="1"/>
</dbReference>